<dbReference type="GO" id="GO:0061245">
    <property type="term" value="P:establishment or maintenance of bipolar cell polarity"/>
    <property type="evidence" value="ECO:0007669"/>
    <property type="project" value="TreeGrafter"/>
</dbReference>
<dbReference type="EMBL" id="JABELV010000038">
    <property type="protein sequence ID" value="KAG7562126.1"/>
    <property type="molecule type" value="Genomic_DNA"/>
</dbReference>
<dbReference type="SUPFAM" id="SSF117281">
    <property type="entry name" value="Kelch motif"/>
    <property type="match status" value="1"/>
</dbReference>
<dbReference type="AlphaFoldDB" id="A0A8K0NRA4"/>
<keyword evidence="3" id="KW-1185">Reference proteome</keyword>
<protein>
    <recommendedName>
        <fullName evidence="4">Galactose oxidase</fullName>
    </recommendedName>
</protein>
<feature type="chain" id="PRO_5035457709" description="Galactose oxidase" evidence="1">
    <location>
        <begin position="18"/>
        <end position="381"/>
    </location>
</feature>
<name>A0A8K0NRA4_9TREE</name>
<evidence type="ECO:0000313" key="2">
    <source>
        <dbReference type="EMBL" id="KAG7562126.1"/>
    </source>
</evidence>
<proteinExistence type="predicted"/>
<dbReference type="InterPro" id="IPR015915">
    <property type="entry name" value="Kelch-typ_b-propeller"/>
</dbReference>
<gene>
    <name evidence="2" type="ORF">FFLO_02408</name>
</gene>
<keyword evidence="1" id="KW-0732">Signal</keyword>
<evidence type="ECO:0000256" key="1">
    <source>
        <dbReference type="SAM" id="SignalP"/>
    </source>
</evidence>
<evidence type="ECO:0008006" key="4">
    <source>
        <dbReference type="Google" id="ProtNLM"/>
    </source>
</evidence>
<dbReference type="OrthoDB" id="432528at2759"/>
<dbReference type="PANTHER" id="PTHR23244">
    <property type="entry name" value="KELCH REPEAT DOMAIN"/>
    <property type="match status" value="1"/>
</dbReference>
<dbReference type="Proteomes" id="UP000812966">
    <property type="component" value="Unassembled WGS sequence"/>
</dbReference>
<dbReference type="PANTHER" id="PTHR23244:SF470">
    <property type="entry name" value="GALACTOSE OXIDASE"/>
    <property type="match status" value="1"/>
</dbReference>
<evidence type="ECO:0000313" key="3">
    <source>
        <dbReference type="Proteomes" id="UP000812966"/>
    </source>
</evidence>
<dbReference type="Gene3D" id="2.120.10.80">
    <property type="entry name" value="Kelch-type beta propeller"/>
    <property type="match status" value="2"/>
</dbReference>
<accession>A0A8K0NRA4</accession>
<sequence length="381" mass="40048">MVRRICLIHLLLGVVMAAIGVHAYIPAGRWGHTLTYIPSATNPLLVLQGGRSDETAGYTYSSAPLIQETLFLPLRDNFDLASPPWQLSDKQAETVAWHTAGYLENTEGKGEGYTVSFGGDGGPTLPVQTNNDSLHLYSLGESQDVFGLNEVVAASSDQLMRRWYASSGSIDKTTWLVSGGLKGDGSGLGFRDVYQVTLDSGSSDGAVIFEPQESLPIDLAGHATLVTQDGTVWLFGGYIPSTGQFLPLDKAYSRASGTTGWTVVDLKTSPSSSSSAGPPSRRGFSLVLVSSTKAILYGGSTSVSPSSADSSSVLSDLWELDLELGQWTLLAPAGQPSSAGARKRAASDGPGERFEHAAVGVDGKMLVFGGTSPSLVQIVVL</sequence>
<dbReference type="GO" id="GO:0051285">
    <property type="term" value="C:cell cortex of cell tip"/>
    <property type="evidence" value="ECO:0007669"/>
    <property type="project" value="TreeGrafter"/>
</dbReference>
<feature type="signal peptide" evidence="1">
    <location>
        <begin position="1"/>
        <end position="17"/>
    </location>
</feature>
<comment type="caution">
    <text evidence="2">The sequence shown here is derived from an EMBL/GenBank/DDBJ whole genome shotgun (WGS) entry which is preliminary data.</text>
</comment>
<reference evidence="2" key="1">
    <citation type="submission" date="2020-04" db="EMBL/GenBank/DDBJ databases">
        <title>Analysis of mating type loci in Filobasidium floriforme.</title>
        <authorList>
            <person name="Nowrousian M."/>
        </authorList>
    </citation>
    <scope>NUCLEOTIDE SEQUENCE</scope>
    <source>
        <strain evidence="2">CBS 6242</strain>
    </source>
</reference>
<organism evidence="2 3">
    <name type="scientific">Filobasidium floriforme</name>
    <dbReference type="NCBI Taxonomy" id="5210"/>
    <lineage>
        <taxon>Eukaryota</taxon>
        <taxon>Fungi</taxon>
        <taxon>Dikarya</taxon>
        <taxon>Basidiomycota</taxon>
        <taxon>Agaricomycotina</taxon>
        <taxon>Tremellomycetes</taxon>
        <taxon>Filobasidiales</taxon>
        <taxon>Filobasidiaceae</taxon>
        <taxon>Filobasidium</taxon>
    </lineage>
</organism>